<dbReference type="STRING" id="504805.SAMN05421505_113105"/>
<dbReference type="Pfam" id="PF26571">
    <property type="entry name" value="VldE"/>
    <property type="match status" value="1"/>
</dbReference>
<proteinExistence type="predicted"/>
<accession>A0A1G8B4B3</accession>
<dbReference type="AlphaFoldDB" id="A0A1G8B4B3"/>
<protein>
    <recommendedName>
        <fullName evidence="2">ARB-07466-like C-terminal domain-containing protein</fullName>
    </recommendedName>
</protein>
<name>A0A1G8B4B3_9ACTN</name>
<gene>
    <name evidence="3" type="ORF">SAMN05421505_113105</name>
</gene>
<sequence>MPRKHGLTSPVQVAGFKIVFYSFARLGGENHVEPRRPGARGRAARRTFAAGVAALMVATGVPGASAVAPGLTFERQNPDRTSKLSRLTKEASDLSKAYRGQIRTLDNTREDAVKAARRATRLERQVKNAEREVVHIARTTYMGGQFDAAQIFSLQGEANAALTNLALVSHLATERAQRTAHLKTLLQEANAAKKAADQKVDKLERDIAKLKSKRRQVEQLLKKFGFQQPDAGSGLTPRMISVRNEILRNFPMPYGVGCLRPGDPGEHGKGRACDFMTSPGGGVSTGADEERGDALAQWTIANGARLGIMYIIWKQRYYDIRTGGGWELMSDRGGATANHYDHVHVSVL</sequence>
<evidence type="ECO:0000256" key="1">
    <source>
        <dbReference type="SAM" id="Coils"/>
    </source>
</evidence>
<evidence type="ECO:0000313" key="3">
    <source>
        <dbReference type="EMBL" id="SDH27480.1"/>
    </source>
</evidence>
<keyword evidence="4" id="KW-1185">Reference proteome</keyword>
<feature type="domain" description="ARB-07466-like C-terminal" evidence="2">
    <location>
        <begin position="232"/>
        <end position="340"/>
    </location>
</feature>
<evidence type="ECO:0000313" key="4">
    <source>
        <dbReference type="Proteomes" id="UP000198923"/>
    </source>
</evidence>
<reference evidence="3 4" key="1">
    <citation type="submission" date="2016-10" db="EMBL/GenBank/DDBJ databases">
        <authorList>
            <person name="de Groot N.N."/>
        </authorList>
    </citation>
    <scope>NUCLEOTIDE SEQUENCE [LARGE SCALE GENOMIC DNA]</scope>
    <source>
        <strain evidence="3 4">CPCC 201354</strain>
    </source>
</reference>
<dbReference type="EMBL" id="FNCN01000013">
    <property type="protein sequence ID" value="SDH27480.1"/>
    <property type="molecule type" value="Genomic_DNA"/>
</dbReference>
<organism evidence="3 4">
    <name type="scientific">Sinosporangium album</name>
    <dbReference type="NCBI Taxonomy" id="504805"/>
    <lineage>
        <taxon>Bacteria</taxon>
        <taxon>Bacillati</taxon>
        <taxon>Actinomycetota</taxon>
        <taxon>Actinomycetes</taxon>
        <taxon>Streptosporangiales</taxon>
        <taxon>Streptosporangiaceae</taxon>
        <taxon>Sinosporangium</taxon>
    </lineage>
</organism>
<keyword evidence="1" id="KW-0175">Coiled coil</keyword>
<dbReference type="Proteomes" id="UP000198923">
    <property type="component" value="Unassembled WGS sequence"/>
</dbReference>
<feature type="coiled-coil region" evidence="1">
    <location>
        <begin position="105"/>
        <end position="139"/>
    </location>
</feature>
<dbReference type="InterPro" id="IPR058593">
    <property type="entry name" value="ARB_07466-like_C"/>
</dbReference>
<evidence type="ECO:0000259" key="2">
    <source>
        <dbReference type="Pfam" id="PF26571"/>
    </source>
</evidence>
<feature type="coiled-coil region" evidence="1">
    <location>
        <begin position="182"/>
        <end position="223"/>
    </location>
</feature>